<evidence type="ECO:0000313" key="2">
    <source>
        <dbReference type="EMBL" id="PUZ23247.1"/>
    </source>
</evidence>
<dbReference type="AlphaFoldDB" id="A0A2T7BDU3"/>
<sequence>MQILKNLNLVLKFAIELVMLGAFAYAGWIIPQQLAWKIIVPLVLLTVVILLWGRVAAPKSPTRLPFAKRVAFGLAMFMLAAVALYVAGQPVLALVYAGIVLLCETGTIVWRQ</sequence>
<feature type="transmembrane region" description="Helical" evidence="1">
    <location>
        <begin position="93"/>
        <end position="110"/>
    </location>
</feature>
<keyword evidence="1" id="KW-0472">Membrane</keyword>
<dbReference type="OrthoDB" id="676526at2"/>
<comment type="caution">
    <text evidence="2">The sequence shown here is derived from an EMBL/GenBank/DDBJ whole genome shotgun (WGS) entry which is preliminary data.</text>
</comment>
<dbReference type="RefSeq" id="WP_108688991.1">
    <property type="nucleotide sequence ID" value="NZ_QCYK01000003.1"/>
</dbReference>
<name>A0A2T7BDU3_9BACT</name>
<keyword evidence="1" id="KW-0812">Transmembrane</keyword>
<dbReference type="Pfam" id="PF10823">
    <property type="entry name" value="DUF2568"/>
    <property type="match status" value="1"/>
</dbReference>
<evidence type="ECO:0000313" key="3">
    <source>
        <dbReference type="Proteomes" id="UP000244450"/>
    </source>
</evidence>
<dbReference type="InterPro" id="IPR021214">
    <property type="entry name" value="DUF2568"/>
</dbReference>
<reference evidence="2 3" key="1">
    <citation type="submission" date="2018-04" db="EMBL/GenBank/DDBJ databases">
        <title>Chitinophaga fuyangensis sp. nov., isolated from soil in a chemical factory.</title>
        <authorList>
            <person name="Chen K."/>
        </authorList>
    </citation>
    <scope>NUCLEOTIDE SEQUENCE [LARGE SCALE GENOMIC DNA]</scope>
    <source>
        <strain evidence="2 3">LY-1</strain>
    </source>
</reference>
<feature type="transmembrane region" description="Helical" evidence="1">
    <location>
        <begin position="34"/>
        <end position="57"/>
    </location>
</feature>
<feature type="transmembrane region" description="Helical" evidence="1">
    <location>
        <begin position="69"/>
        <end position="87"/>
    </location>
</feature>
<gene>
    <name evidence="2" type="ORF">DCC81_22905</name>
</gene>
<proteinExistence type="predicted"/>
<dbReference type="Proteomes" id="UP000244450">
    <property type="component" value="Unassembled WGS sequence"/>
</dbReference>
<organism evidence="2 3">
    <name type="scientific">Chitinophaga parva</name>
    <dbReference type="NCBI Taxonomy" id="2169414"/>
    <lineage>
        <taxon>Bacteria</taxon>
        <taxon>Pseudomonadati</taxon>
        <taxon>Bacteroidota</taxon>
        <taxon>Chitinophagia</taxon>
        <taxon>Chitinophagales</taxon>
        <taxon>Chitinophagaceae</taxon>
        <taxon>Chitinophaga</taxon>
    </lineage>
</organism>
<protein>
    <recommendedName>
        <fullName evidence="4">DUF2568 domain-containing protein</fullName>
    </recommendedName>
</protein>
<keyword evidence="1" id="KW-1133">Transmembrane helix</keyword>
<keyword evidence="3" id="KW-1185">Reference proteome</keyword>
<evidence type="ECO:0000256" key="1">
    <source>
        <dbReference type="SAM" id="Phobius"/>
    </source>
</evidence>
<dbReference type="EMBL" id="QCYK01000003">
    <property type="protein sequence ID" value="PUZ23247.1"/>
    <property type="molecule type" value="Genomic_DNA"/>
</dbReference>
<evidence type="ECO:0008006" key="4">
    <source>
        <dbReference type="Google" id="ProtNLM"/>
    </source>
</evidence>
<feature type="transmembrane region" description="Helical" evidence="1">
    <location>
        <begin position="9"/>
        <end position="28"/>
    </location>
</feature>
<accession>A0A2T7BDU3</accession>